<evidence type="ECO:0000313" key="13">
    <source>
        <dbReference type="EMBL" id="MDQ0188394.1"/>
    </source>
</evidence>
<evidence type="ECO:0000256" key="7">
    <source>
        <dbReference type="ARBA" id="ARBA00022989"/>
    </source>
</evidence>
<feature type="transmembrane region" description="Helical" evidence="10">
    <location>
        <begin position="41"/>
        <end position="63"/>
    </location>
</feature>
<evidence type="ECO:0000259" key="11">
    <source>
        <dbReference type="Pfam" id="PF01578"/>
    </source>
</evidence>
<feature type="transmembrane region" description="Helical" evidence="10">
    <location>
        <begin position="426"/>
        <end position="446"/>
    </location>
</feature>
<evidence type="ECO:0000256" key="3">
    <source>
        <dbReference type="ARBA" id="ARBA00022475"/>
    </source>
</evidence>
<gene>
    <name evidence="13" type="ORF">J2S03_000198</name>
</gene>
<feature type="transmembrane region" description="Helical" evidence="10">
    <location>
        <begin position="452"/>
        <end position="470"/>
    </location>
</feature>
<keyword evidence="4" id="KW-0997">Cell inner membrane</keyword>
<dbReference type="PRINTS" id="PR01411">
    <property type="entry name" value="CCMFBIOGNSIS"/>
</dbReference>
<keyword evidence="5 10" id="KW-0812">Transmembrane</keyword>
<feature type="transmembrane region" description="Helical" evidence="10">
    <location>
        <begin position="277"/>
        <end position="298"/>
    </location>
</feature>
<reference evidence="13 14" key="1">
    <citation type="submission" date="2023-07" db="EMBL/GenBank/DDBJ databases">
        <title>Genomic Encyclopedia of Type Strains, Phase IV (KMG-IV): sequencing the most valuable type-strain genomes for metagenomic binning, comparative biology and taxonomic classification.</title>
        <authorList>
            <person name="Goeker M."/>
        </authorList>
    </citation>
    <scope>NUCLEOTIDE SEQUENCE [LARGE SCALE GENOMIC DNA]</scope>
    <source>
        <strain evidence="13 14">DSM 4006</strain>
    </source>
</reference>
<comment type="similarity">
    <text evidence="2">Belongs to the CcmF/CycK/Ccl1/NrfE/CcsA family.</text>
</comment>
<keyword evidence="14" id="KW-1185">Reference proteome</keyword>
<dbReference type="InterPro" id="IPR032523">
    <property type="entry name" value="CcmF_C"/>
</dbReference>
<name>A0ABT9XDL4_9BACL</name>
<organism evidence="13 14">
    <name type="scientific">Alicyclobacillus cycloheptanicus</name>
    <dbReference type="NCBI Taxonomy" id="1457"/>
    <lineage>
        <taxon>Bacteria</taxon>
        <taxon>Bacillati</taxon>
        <taxon>Bacillota</taxon>
        <taxon>Bacilli</taxon>
        <taxon>Bacillales</taxon>
        <taxon>Alicyclobacillaceae</taxon>
        <taxon>Alicyclobacillus</taxon>
    </lineage>
</organism>
<feature type="transmembrane region" description="Helical" evidence="10">
    <location>
        <begin position="248"/>
        <end position="265"/>
    </location>
</feature>
<evidence type="ECO:0000256" key="9">
    <source>
        <dbReference type="ARBA" id="ARBA00037230"/>
    </source>
</evidence>
<feature type="transmembrane region" description="Helical" evidence="10">
    <location>
        <begin position="630"/>
        <end position="647"/>
    </location>
</feature>
<feature type="domain" description="Cytochrome c-type biogenesis protein CcmF C-terminal" evidence="12">
    <location>
        <begin position="315"/>
        <end position="646"/>
    </location>
</feature>
<dbReference type="InterPro" id="IPR003568">
    <property type="entry name" value="Cyt_c_biogenesis_CcmF"/>
</dbReference>
<dbReference type="Pfam" id="PF16327">
    <property type="entry name" value="CcmF_C"/>
    <property type="match status" value="1"/>
</dbReference>
<evidence type="ECO:0000256" key="4">
    <source>
        <dbReference type="ARBA" id="ARBA00022519"/>
    </source>
</evidence>
<keyword evidence="7 10" id="KW-1133">Transmembrane helix</keyword>
<feature type="transmembrane region" description="Helical" evidence="10">
    <location>
        <begin position="122"/>
        <end position="140"/>
    </location>
</feature>
<feature type="transmembrane region" description="Helical" evidence="10">
    <location>
        <begin position="310"/>
        <end position="331"/>
    </location>
</feature>
<evidence type="ECO:0000256" key="10">
    <source>
        <dbReference type="SAM" id="Phobius"/>
    </source>
</evidence>
<feature type="transmembrane region" description="Helical" evidence="10">
    <location>
        <begin position="178"/>
        <end position="198"/>
    </location>
</feature>
<feature type="transmembrane region" description="Helical" evidence="10">
    <location>
        <begin position="83"/>
        <end position="110"/>
    </location>
</feature>
<proteinExistence type="inferred from homology"/>
<dbReference type="RefSeq" id="WP_274455799.1">
    <property type="nucleotide sequence ID" value="NZ_CP067097.1"/>
</dbReference>
<dbReference type="PRINTS" id="PR01410">
    <property type="entry name" value="CCBIOGENESIS"/>
</dbReference>
<feature type="domain" description="Cytochrome c assembly protein" evidence="11">
    <location>
        <begin position="90"/>
        <end position="296"/>
    </location>
</feature>
<feature type="transmembrane region" description="Helical" evidence="10">
    <location>
        <begin position="6"/>
        <end position="29"/>
    </location>
</feature>
<evidence type="ECO:0000256" key="8">
    <source>
        <dbReference type="ARBA" id="ARBA00023136"/>
    </source>
</evidence>
<dbReference type="Pfam" id="PF01578">
    <property type="entry name" value="Cytochrom_C_asm"/>
    <property type="match status" value="1"/>
</dbReference>
<protein>
    <submittedName>
        <fullName evidence="13">Cytochrome c-type biogenesis protein CcmF</fullName>
    </submittedName>
</protein>
<feature type="transmembrane region" description="Helical" evidence="10">
    <location>
        <begin position="352"/>
        <end position="374"/>
    </location>
</feature>
<evidence type="ECO:0000313" key="14">
    <source>
        <dbReference type="Proteomes" id="UP001232973"/>
    </source>
</evidence>
<evidence type="ECO:0000259" key="12">
    <source>
        <dbReference type="Pfam" id="PF16327"/>
    </source>
</evidence>
<feature type="transmembrane region" description="Helical" evidence="10">
    <location>
        <begin position="503"/>
        <end position="525"/>
    </location>
</feature>
<comment type="caution">
    <text evidence="13">The sequence shown here is derived from an EMBL/GenBank/DDBJ whole genome shotgun (WGS) entry which is preliminary data.</text>
</comment>
<dbReference type="PANTHER" id="PTHR43653">
    <property type="entry name" value="CYTOCHROME C ASSEMBLY PROTEIN-RELATED"/>
    <property type="match status" value="1"/>
</dbReference>
<sequence>MLIGDIGQAALRLLFVAVLLAIGVHSAAIRTKSARWRRLSQGAAAVQFGLAAVASAALVYLLVTLNFHYSYVVDYTAVGLSLVYRIAAFWGGNAGSLLLWALVLSLYAMIVASSRHEDSDRMLPIVSLLMSCILAFYVIVLNTGANPFTQLPHAAASGNSLNPLLQNPGMTVHPVNVYLGYIGFSVPFAYAITGLLLRKTDATWLRVTRRWTLISWLFLGVGIVYGAHWSYEELGWGGYWAWDPIENAALLPWLSATAFLHSAIVQERRGMLKGWNILLITFTFLLTLLGSFLTRSGVLWSIHAFTNGPLGTYFLVFFVICTVFSAVVIVMRWHTLKPERRIEAVVSKESGFLLNNVLFLGSAFAILWGTLFPILSEALTGRRMMVSGPFYNAVNLPLAVCIILLMAIGPVIAWRRASVQSIVKTLVVPFVVAVVAGLAVAFLLKLHYGQSSILGTLSFIAAIFVMITIVREFLGAVGTRVALTGESWWVSFGRLVSRNRRRYGGYVVHFAIALMAAGIAGSGAYHQDLEVQLAPGQSQTIAGYQLTYAGMGVSAAQGGRQMYGNLVVQRGGQVLGVLRPSATFFTDGQSPTTNVALYSRPLSDLYVVMLGTGSNGDAVFDLHVNPLVQFIWWGGYLFILGTLVSLWPEAGWRRQRAAAASPVETVYQELAELEYDYRMGKLEPDAYQQTRQALEARAAALESYEAAMRQRLEAEVQEAFAERASRPQLGGGEA</sequence>
<keyword evidence="8 10" id="KW-0472">Membrane</keyword>
<dbReference type="PANTHER" id="PTHR43653:SF1">
    <property type="entry name" value="CYTOCHROME C-TYPE BIOGENESIS PROTEIN CCMF"/>
    <property type="match status" value="1"/>
</dbReference>
<dbReference type="Proteomes" id="UP001232973">
    <property type="component" value="Unassembled WGS sequence"/>
</dbReference>
<feature type="transmembrane region" description="Helical" evidence="10">
    <location>
        <begin position="394"/>
        <end position="414"/>
    </location>
</feature>
<dbReference type="InterPro" id="IPR003567">
    <property type="entry name" value="Cyt_c_biogenesis"/>
</dbReference>
<feature type="transmembrane region" description="Helical" evidence="10">
    <location>
        <begin position="210"/>
        <end position="228"/>
    </location>
</feature>
<dbReference type="InterPro" id="IPR002541">
    <property type="entry name" value="Cyt_c_assembly"/>
</dbReference>
<evidence type="ECO:0000256" key="5">
    <source>
        <dbReference type="ARBA" id="ARBA00022692"/>
    </source>
</evidence>
<evidence type="ECO:0000256" key="1">
    <source>
        <dbReference type="ARBA" id="ARBA00004429"/>
    </source>
</evidence>
<accession>A0ABT9XDL4</accession>
<comment type="function">
    <text evidence="9">Required for the biogenesis of c-type cytochromes. Possible subunit of a heme lyase.</text>
</comment>
<comment type="subcellular location">
    <subcellularLocation>
        <location evidence="1">Cell inner membrane</location>
        <topology evidence="1">Multi-pass membrane protein</topology>
    </subcellularLocation>
</comment>
<keyword evidence="3" id="KW-1003">Cell membrane</keyword>
<keyword evidence="6" id="KW-0201">Cytochrome c-type biogenesis</keyword>
<evidence type="ECO:0000256" key="6">
    <source>
        <dbReference type="ARBA" id="ARBA00022748"/>
    </source>
</evidence>
<dbReference type="EMBL" id="JAUSTP010000001">
    <property type="protein sequence ID" value="MDQ0188394.1"/>
    <property type="molecule type" value="Genomic_DNA"/>
</dbReference>
<evidence type="ECO:0000256" key="2">
    <source>
        <dbReference type="ARBA" id="ARBA00009186"/>
    </source>
</evidence>